<dbReference type="SUPFAM" id="SSF56059">
    <property type="entry name" value="Glutathione synthetase ATP-binding domain-like"/>
    <property type="match status" value="1"/>
</dbReference>
<proteinExistence type="predicted"/>
<dbReference type="PROSITE" id="PS50975">
    <property type="entry name" value="ATP_GRASP"/>
    <property type="match status" value="1"/>
</dbReference>
<keyword evidence="1 6" id="KW-0436">Ligase</keyword>
<feature type="domain" description="ATP-grasp" evidence="5">
    <location>
        <begin position="118"/>
        <end position="302"/>
    </location>
</feature>
<evidence type="ECO:0000256" key="2">
    <source>
        <dbReference type="ARBA" id="ARBA00022741"/>
    </source>
</evidence>
<keyword evidence="3 4" id="KW-0067">ATP-binding</keyword>
<sequence>MQPRFVILAHVPTDSINLGFIPAIRRRGLPLLLVTDQPERHRKLIADGLLRADELLAADVFNPLAVLNALAERQIAPLAVFGNSDHLQSATAIVGSFFGLPGKDWRACLRAKNKLMMRQTIQTAGLDNPWFRCVSRVQELDDVPLPCIVKPVEGVASEDVSLVQSREELKHVCRAFWQLHPGQALLLEEYLAGPLHTLETLGDGVRLEVMGSFETFLSPPPAFIELGQRLQRHAPPEVEAVVLAQLRALGVGFGSCHTEFVLTERGPRLIEVNYRNIGDHSDFLLAQALGFELFDAVIGLYLGEPLPTLPERALGARIHCQSAEHSGIVTQVPEACRLERDGCRIEFTPLCKRGDRIEQQHSNRDYLGILCVTGPSDTLLDEILDTLTDELKVIIEPCTDAQEAA</sequence>
<evidence type="ECO:0000313" key="7">
    <source>
        <dbReference type="Proteomes" id="UP000629025"/>
    </source>
</evidence>
<protein>
    <submittedName>
        <fullName evidence="6">Carboxylate--amine ligase</fullName>
    </submittedName>
</protein>
<gene>
    <name evidence="6" type="ORF">GCM10011352_33500</name>
</gene>
<evidence type="ECO:0000256" key="4">
    <source>
        <dbReference type="PROSITE-ProRule" id="PRU00409"/>
    </source>
</evidence>
<evidence type="ECO:0000259" key="5">
    <source>
        <dbReference type="PROSITE" id="PS50975"/>
    </source>
</evidence>
<dbReference type="Gene3D" id="3.30.470.20">
    <property type="entry name" value="ATP-grasp fold, B domain"/>
    <property type="match status" value="1"/>
</dbReference>
<dbReference type="InterPro" id="IPR011761">
    <property type="entry name" value="ATP-grasp"/>
</dbReference>
<dbReference type="RefSeq" id="WP_188750427.1">
    <property type="nucleotide sequence ID" value="NZ_BMIJ01000007.1"/>
</dbReference>
<dbReference type="Proteomes" id="UP000629025">
    <property type="component" value="Unassembled WGS sequence"/>
</dbReference>
<dbReference type="InterPro" id="IPR052032">
    <property type="entry name" value="ATP-dep_AA_Ligase"/>
</dbReference>
<name>A0ABQ1KN34_9GAMM</name>
<reference evidence="7" key="1">
    <citation type="journal article" date="2019" name="Int. J. Syst. Evol. Microbiol.">
        <title>The Global Catalogue of Microorganisms (GCM) 10K type strain sequencing project: providing services to taxonomists for standard genome sequencing and annotation.</title>
        <authorList>
            <consortium name="The Broad Institute Genomics Platform"/>
            <consortium name="The Broad Institute Genome Sequencing Center for Infectious Disease"/>
            <person name="Wu L."/>
            <person name="Ma J."/>
        </authorList>
    </citation>
    <scope>NUCLEOTIDE SEQUENCE [LARGE SCALE GENOMIC DNA]</scope>
    <source>
        <strain evidence="7">CGMCC 1.15341</strain>
    </source>
</reference>
<keyword evidence="7" id="KW-1185">Reference proteome</keyword>
<dbReference type="GO" id="GO:0016874">
    <property type="term" value="F:ligase activity"/>
    <property type="evidence" value="ECO:0007669"/>
    <property type="project" value="UniProtKB-KW"/>
</dbReference>
<evidence type="ECO:0000256" key="3">
    <source>
        <dbReference type="ARBA" id="ARBA00022840"/>
    </source>
</evidence>
<organism evidence="6 7">
    <name type="scientific">Marinobacterium zhoushanense</name>
    <dbReference type="NCBI Taxonomy" id="1679163"/>
    <lineage>
        <taxon>Bacteria</taxon>
        <taxon>Pseudomonadati</taxon>
        <taxon>Pseudomonadota</taxon>
        <taxon>Gammaproteobacteria</taxon>
        <taxon>Oceanospirillales</taxon>
        <taxon>Oceanospirillaceae</taxon>
        <taxon>Marinobacterium</taxon>
    </lineage>
</organism>
<dbReference type="PANTHER" id="PTHR43585">
    <property type="entry name" value="FUMIPYRROLE BIOSYNTHESIS PROTEIN C"/>
    <property type="match status" value="1"/>
</dbReference>
<dbReference type="InterPro" id="IPR003806">
    <property type="entry name" value="ATP-grasp_PylC-type"/>
</dbReference>
<evidence type="ECO:0000313" key="6">
    <source>
        <dbReference type="EMBL" id="GGC04608.1"/>
    </source>
</evidence>
<dbReference type="EMBL" id="BMIJ01000007">
    <property type="protein sequence ID" value="GGC04608.1"/>
    <property type="molecule type" value="Genomic_DNA"/>
</dbReference>
<dbReference type="Pfam" id="PF02655">
    <property type="entry name" value="ATP-grasp_3"/>
    <property type="match status" value="1"/>
</dbReference>
<evidence type="ECO:0000256" key="1">
    <source>
        <dbReference type="ARBA" id="ARBA00022598"/>
    </source>
</evidence>
<accession>A0ABQ1KN34</accession>
<keyword evidence="2 4" id="KW-0547">Nucleotide-binding</keyword>
<comment type="caution">
    <text evidence="6">The sequence shown here is derived from an EMBL/GenBank/DDBJ whole genome shotgun (WGS) entry which is preliminary data.</text>
</comment>
<dbReference type="PANTHER" id="PTHR43585:SF2">
    <property type="entry name" value="ATP-GRASP ENZYME FSQD"/>
    <property type="match status" value="1"/>
</dbReference>